<dbReference type="RefSeq" id="WP_386425480.1">
    <property type="nucleotide sequence ID" value="NZ_JBHSBB010000003.1"/>
</dbReference>
<comment type="caution">
    <text evidence="3">The sequence shown here is derived from an EMBL/GenBank/DDBJ whole genome shotgun (WGS) entry which is preliminary data.</text>
</comment>
<accession>A0ABV8HHJ3</accession>
<feature type="region of interest" description="Disordered" evidence="1">
    <location>
        <begin position="170"/>
        <end position="191"/>
    </location>
</feature>
<evidence type="ECO:0000313" key="4">
    <source>
        <dbReference type="Proteomes" id="UP001595765"/>
    </source>
</evidence>
<feature type="compositionally biased region" description="Pro residues" evidence="1">
    <location>
        <begin position="395"/>
        <end position="404"/>
    </location>
</feature>
<evidence type="ECO:0000256" key="1">
    <source>
        <dbReference type="SAM" id="MobiDB-lite"/>
    </source>
</evidence>
<keyword evidence="4" id="KW-1185">Reference proteome</keyword>
<feature type="region of interest" description="Disordered" evidence="1">
    <location>
        <begin position="381"/>
        <end position="451"/>
    </location>
</feature>
<feature type="region of interest" description="Disordered" evidence="1">
    <location>
        <begin position="1"/>
        <end position="37"/>
    </location>
</feature>
<keyword evidence="2" id="KW-0472">Membrane</keyword>
<keyword evidence="2" id="KW-0812">Transmembrane</keyword>
<feature type="compositionally biased region" description="Low complexity" evidence="1">
    <location>
        <begin position="87"/>
        <end position="96"/>
    </location>
</feature>
<proteinExistence type="predicted"/>
<feature type="compositionally biased region" description="Basic and acidic residues" evidence="1">
    <location>
        <begin position="1"/>
        <end position="31"/>
    </location>
</feature>
<evidence type="ECO:0000313" key="3">
    <source>
        <dbReference type="EMBL" id="MFC4030280.1"/>
    </source>
</evidence>
<feature type="region of interest" description="Disordered" evidence="1">
    <location>
        <begin position="62"/>
        <end position="96"/>
    </location>
</feature>
<protein>
    <recommendedName>
        <fullName evidence="5">Large membrane protein</fullName>
    </recommendedName>
</protein>
<sequence length="534" mass="53008">MSTERDDRSVEHPEESVTGPAERHDEAERVRRPAGRSRLTVGAVAAAVLLAGAGGAFWVAKAGGGENRTAERNAAAPLRLDDPRPPGSGAPAPGGALLRLTGSLPEEGPKSAAVYRATAAVDEAQAERLAALLKVGGPTASVSGSWQVGRVTNAGPALLVSRAAPGNWSYTGSPAAPPPAPGTGTGSPPVSARRAEAVAAPLLAGLGLTGARIDAAQTVGAERIVTADPVVGGLPTSGWRTTLRVGPDGTLTGASGRLSALAEGASYQVVSATAAFQRLVAASGPHPDHGVSSCVVPMVPVAPGGRAAPAGPGGDRKLARTLPCVAGSGHPTQVRGAVFGLSPASVSGVQTLIPSWLFDTAPAGVSVTTVLAEPAVDPAYLQTPGGGPGTTAPGAPAPLPPGGPVDPGGPMRPGGPAAPPVSQRPADPPPVAAPPAAPLPGDPSPAGQAVKVSGYHADGSTLDIEFSGGVCSTYQARVAETDGQVRVTVTDTPDGKHRMCPMIARDFTRTVVLQQPLGNRTVVDTSDGQPVRGQ</sequence>
<evidence type="ECO:0008006" key="5">
    <source>
        <dbReference type="Google" id="ProtNLM"/>
    </source>
</evidence>
<feature type="compositionally biased region" description="Pro residues" evidence="1">
    <location>
        <begin position="426"/>
        <end position="443"/>
    </location>
</feature>
<dbReference type="Proteomes" id="UP001595765">
    <property type="component" value="Unassembled WGS sequence"/>
</dbReference>
<organism evidence="3 4">
    <name type="scientific">Streptomyces polygonati</name>
    <dbReference type="NCBI Taxonomy" id="1617087"/>
    <lineage>
        <taxon>Bacteria</taxon>
        <taxon>Bacillati</taxon>
        <taxon>Actinomycetota</taxon>
        <taxon>Actinomycetes</taxon>
        <taxon>Kitasatosporales</taxon>
        <taxon>Streptomycetaceae</taxon>
        <taxon>Streptomyces</taxon>
    </lineage>
</organism>
<feature type="transmembrane region" description="Helical" evidence="2">
    <location>
        <begin position="39"/>
        <end position="60"/>
    </location>
</feature>
<keyword evidence="2" id="KW-1133">Transmembrane helix</keyword>
<dbReference type="EMBL" id="JBHSBB010000003">
    <property type="protein sequence ID" value="MFC4030280.1"/>
    <property type="molecule type" value="Genomic_DNA"/>
</dbReference>
<name>A0ABV8HHJ3_9ACTN</name>
<evidence type="ECO:0000256" key="2">
    <source>
        <dbReference type="SAM" id="Phobius"/>
    </source>
</evidence>
<gene>
    <name evidence="3" type="ORF">ACFO3J_02210</name>
</gene>
<reference evidence="4" key="1">
    <citation type="journal article" date="2019" name="Int. J. Syst. Evol. Microbiol.">
        <title>The Global Catalogue of Microorganisms (GCM) 10K type strain sequencing project: providing services to taxonomists for standard genome sequencing and annotation.</title>
        <authorList>
            <consortium name="The Broad Institute Genomics Platform"/>
            <consortium name="The Broad Institute Genome Sequencing Center for Infectious Disease"/>
            <person name="Wu L."/>
            <person name="Ma J."/>
        </authorList>
    </citation>
    <scope>NUCLEOTIDE SEQUENCE [LARGE SCALE GENOMIC DNA]</scope>
    <source>
        <strain evidence="4">CGMCC 4.7237</strain>
    </source>
</reference>